<comment type="caution">
    <text evidence="1">The sequence shown here is derived from an EMBL/GenBank/DDBJ whole genome shotgun (WGS) entry which is preliminary data.</text>
</comment>
<name>X1G151_9ZZZZ</name>
<proteinExistence type="predicted"/>
<protein>
    <submittedName>
        <fullName evidence="1">Uncharacterized protein</fullName>
    </submittedName>
</protein>
<reference evidence="1" key="1">
    <citation type="journal article" date="2014" name="Front. Microbiol.">
        <title>High frequency of phylogenetically diverse reductive dehalogenase-homologous genes in deep subseafloor sedimentary metagenomes.</title>
        <authorList>
            <person name="Kawai M."/>
            <person name="Futagami T."/>
            <person name="Toyoda A."/>
            <person name="Takaki Y."/>
            <person name="Nishi S."/>
            <person name="Hori S."/>
            <person name="Arai W."/>
            <person name="Tsubouchi T."/>
            <person name="Morono Y."/>
            <person name="Uchiyama I."/>
            <person name="Ito T."/>
            <person name="Fujiyama A."/>
            <person name="Inagaki F."/>
            <person name="Takami H."/>
        </authorList>
    </citation>
    <scope>NUCLEOTIDE SEQUENCE</scope>
    <source>
        <strain evidence="1">Expedition CK06-06</strain>
    </source>
</reference>
<evidence type="ECO:0000313" key="1">
    <source>
        <dbReference type="EMBL" id="GAH35329.1"/>
    </source>
</evidence>
<organism evidence="1">
    <name type="scientific">marine sediment metagenome</name>
    <dbReference type="NCBI Taxonomy" id="412755"/>
    <lineage>
        <taxon>unclassified sequences</taxon>
        <taxon>metagenomes</taxon>
        <taxon>ecological metagenomes</taxon>
    </lineage>
</organism>
<dbReference type="AlphaFoldDB" id="X1G151"/>
<gene>
    <name evidence="1" type="ORF">S03H2_10434</name>
</gene>
<accession>X1G151</accession>
<dbReference type="EMBL" id="BARU01005366">
    <property type="protein sequence ID" value="GAH35329.1"/>
    <property type="molecule type" value="Genomic_DNA"/>
</dbReference>
<sequence length="82" mass="9494">DQLMSTREGVMKIQQPKELGSYILFGSGQTGGGWVKSTPESIELKQRWEEAPTIKEQKRIYNLMRKKYQVSSFKQVVKLTFP</sequence>
<feature type="non-terminal residue" evidence="1">
    <location>
        <position position="1"/>
    </location>
</feature>